<keyword evidence="2" id="KW-0808">Transferase</keyword>
<evidence type="ECO:0000313" key="3">
    <source>
        <dbReference type="Proteomes" id="UP000258016"/>
    </source>
</evidence>
<name>A0ABM6M3S7_9SPHN</name>
<protein>
    <submittedName>
        <fullName evidence="2">SAM-dependent methyltransferase</fullName>
    </submittedName>
</protein>
<dbReference type="Proteomes" id="UP000258016">
    <property type="component" value="Chromosome"/>
</dbReference>
<keyword evidence="2" id="KW-0489">Methyltransferase</keyword>
<dbReference type="PANTHER" id="PTHR45036:SF1">
    <property type="entry name" value="METHYLTRANSFERASE LIKE 7A"/>
    <property type="match status" value="1"/>
</dbReference>
<dbReference type="Gene3D" id="3.40.50.150">
    <property type="entry name" value="Vaccinia Virus protein VP39"/>
    <property type="match status" value="1"/>
</dbReference>
<gene>
    <name evidence="2" type="ORF">B5J99_03025</name>
</gene>
<dbReference type="EMBL" id="CP020083">
    <property type="protein sequence ID" value="ASR50567.1"/>
    <property type="molecule type" value="Genomic_DNA"/>
</dbReference>
<evidence type="ECO:0000313" key="2">
    <source>
        <dbReference type="EMBL" id="ASR50567.1"/>
    </source>
</evidence>
<accession>A0ABM6M3S7</accession>
<dbReference type="Pfam" id="PF08241">
    <property type="entry name" value="Methyltransf_11"/>
    <property type="match status" value="1"/>
</dbReference>
<organism evidence="2 3">
    <name type="scientific">Blastomonas fulva</name>
    <dbReference type="NCBI Taxonomy" id="1550728"/>
    <lineage>
        <taxon>Bacteria</taxon>
        <taxon>Pseudomonadati</taxon>
        <taxon>Pseudomonadota</taxon>
        <taxon>Alphaproteobacteria</taxon>
        <taxon>Sphingomonadales</taxon>
        <taxon>Sphingomonadaceae</taxon>
        <taxon>Blastomonas</taxon>
    </lineage>
</organism>
<proteinExistence type="predicted"/>
<dbReference type="CDD" id="cd02440">
    <property type="entry name" value="AdoMet_MTases"/>
    <property type="match status" value="1"/>
</dbReference>
<feature type="domain" description="Methyltransferase type 11" evidence="1">
    <location>
        <begin position="30"/>
        <end position="126"/>
    </location>
</feature>
<dbReference type="InterPro" id="IPR052356">
    <property type="entry name" value="Thiol_S-MT"/>
</dbReference>
<keyword evidence="3" id="KW-1185">Reference proteome</keyword>
<dbReference type="InterPro" id="IPR013216">
    <property type="entry name" value="Methyltransf_11"/>
</dbReference>
<dbReference type="GO" id="GO:0032259">
    <property type="term" value="P:methylation"/>
    <property type="evidence" value="ECO:0007669"/>
    <property type="project" value="UniProtKB-KW"/>
</dbReference>
<dbReference type="PANTHER" id="PTHR45036">
    <property type="entry name" value="METHYLTRANSFERASE LIKE 7B"/>
    <property type="match status" value="1"/>
</dbReference>
<evidence type="ECO:0000259" key="1">
    <source>
        <dbReference type="Pfam" id="PF08241"/>
    </source>
</evidence>
<dbReference type="InterPro" id="IPR029063">
    <property type="entry name" value="SAM-dependent_MTases_sf"/>
</dbReference>
<reference evidence="2 3" key="1">
    <citation type="submission" date="2017-03" db="EMBL/GenBank/DDBJ databases">
        <title>Complete genome sequence of Blastomonas fulva degrading microcsystin LR.</title>
        <authorList>
            <person name="Lee H.-g."/>
            <person name="Jin L."/>
            <person name="oh H.-M."/>
        </authorList>
    </citation>
    <scope>NUCLEOTIDE SEQUENCE [LARGE SCALE GENOMIC DNA]</scope>
    <source>
        <strain evidence="2 3">T2</strain>
    </source>
</reference>
<sequence>MPRLITFCCGQPAVAKARSRIVPRASGEVLELGCGGGANLDHYDRSRITRLSGVDPSPQLLDTARAKAQARGFDVDFRGGIAEALPFTDASFDTVLTTFTLCSVQDPRAVLGEMRRVLKPGGTILFLEHGAAPDAGPARWQQRIEPAWKKIAGGCHLTRPVSEAFRAQGFRLSDCHNRYMPKTPRFLGWIEMGEARA</sequence>
<dbReference type="SUPFAM" id="SSF53335">
    <property type="entry name" value="S-adenosyl-L-methionine-dependent methyltransferases"/>
    <property type="match status" value="1"/>
</dbReference>
<dbReference type="GO" id="GO:0008168">
    <property type="term" value="F:methyltransferase activity"/>
    <property type="evidence" value="ECO:0007669"/>
    <property type="project" value="UniProtKB-KW"/>
</dbReference>